<reference evidence="1" key="1">
    <citation type="submission" date="2023-03" db="EMBL/GenBank/DDBJ databases">
        <title>Massive genome expansion in bonnet fungi (Mycena s.s.) driven by repeated elements and novel gene families across ecological guilds.</title>
        <authorList>
            <consortium name="Lawrence Berkeley National Laboratory"/>
            <person name="Harder C.B."/>
            <person name="Miyauchi S."/>
            <person name="Viragh M."/>
            <person name="Kuo A."/>
            <person name="Thoen E."/>
            <person name="Andreopoulos B."/>
            <person name="Lu D."/>
            <person name="Skrede I."/>
            <person name="Drula E."/>
            <person name="Henrissat B."/>
            <person name="Morin E."/>
            <person name="Kohler A."/>
            <person name="Barry K."/>
            <person name="LaButti K."/>
            <person name="Morin E."/>
            <person name="Salamov A."/>
            <person name="Lipzen A."/>
            <person name="Mereny Z."/>
            <person name="Hegedus B."/>
            <person name="Baldrian P."/>
            <person name="Stursova M."/>
            <person name="Weitz H."/>
            <person name="Taylor A."/>
            <person name="Grigoriev I.V."/>
            <person name="Nagy L.G."/>
            <person name="Martin F."/>
            <person name="Kauserud H."/>
        </authorList>
    </citation>
    <scope>NUCLEOTIDE SEQUENCE</scope>
    <source>
        <strain evidence="1">9144</strain>
    </source>
</reference>
<name>A0AAD6YIH8_9AGAR</name>
<evidence type="ECO:0000313" key="1">
    <source>
        <dbReference type="EMBL" id="KAJ7216043.1"/>
    </source>
</evidence>
<dbReference type="Proteomes" id="UP001219525">
    <property type="component" value="Unassembled WGS sequence"/>
</dbReference>
<protein>
    <submittedName>
        <fullName evidence="1">Uncharacterized protein</fullName>
    </submittedName>
</protein>
<dbReference type="EMBL" id="JARJCW010000016">
    <property type="protein sequence ID" value="KAJ7216043.1"/>
    <property type="molecule type" value="Genomic_DNA"/>
</dbReference>
<feature type="non-terminal residue" evidence="1">
    <location>
        <position position="72"/>
    </location>
</feature>
<feature type="non-terminal residue" evidence="1">
    <location>
        <position position="1"/>
    </location>
</feature>
<organism evidence="1 2">
    <name type="scientific">Mycena pura</name>
    <dbReference type="NCBI Taxonomy" id="153505"/>
    <lineage>
        <taxon>Eukaryota</taxon>
        <taxon>Fungi</taxon>
        <taxon>Dikarya</taxon>
        <taxon>Basidiomycota</taxon>
        <taxon>Agaricomycotina</taxon>
        <taxon>Agaricomycetes</taxon>
        <taxon>Agaricomycetidae</taxon>
        <taxon>Agaricales</taxon>
        <taxon>Marasmiineae</taxon>
        <taxon>Mycenaceae</taxon>
        <taxon>Mycena</taxon>
    </lineage>
</organism>
<proteinExistence type="predicted"/>
<evidence type="ECO:0000313" key="2">
    <source>
        <dbReference type="Proteomes" id="UP001219525"/>
    </source>
</evidence>
<dbReference type="AlphaFoldDB" id="A0AAD6YIH8"/>
<sequence length="72" mass="8290">KNMAETVWATLTRYGLTHRVMAFMMDNATNNDTLIEAIEEKCAERNIDFSGERSRLRCMPHTVHLAVMEVCD</sequence>
<gene>
    <name evidence="1" type="ORF">GGX14DRAFT_317909</name>
</gene>
<comment type="caution">
    <text evidence="1">The sequence shown here is derived from an EMBL/GenBank/DDBJ whole genome shotgun (WGS) entry which is preliminary data.</text>
</comment>
<accession>A0AAD6YIH8</accession>
<keyword evidence="2" id="KW-1185">Reference proteome</keyword>